<dbReference type="InterPro" id="IPR050244">
    <property type="entry name" value="Auton_GlycylRad_Cofactor"/>
</dbReference>
<evidence type="ECO:0000256" key="12">
    <source>
        <dbReference type="ARBA" id="ARBA00031063"/>
    </source>
</evidence>
<dbReference type="GO" id="GO:0006006">
    <property type="term" value="P:glucose metabolic process"/>
    <property type="evidence" value="ECO:0007669"/>
    <property type="project" value="UniProtKB-UniRule"/>
</dbReference>
<evidence type="ECO:0000256" key="11">
    <source>
        <dbReference type="ARBA" id="ARBA00023315"/>
    </source>
</evidence>
<dbReference type="GO" id="GO:0005829">
    <property type="term" value="C:cytosol"/>
    <property type="evidence" value="ECO:0007669"/>
    <property type="project" value="TreeGrafter"/>
</dbReference>
<evidence type="ECO:0000256" key="14">
    <source>
        <dbReference type="PIRSR" id="PIRSR000379-1"/>
    </source>
</evidence>
<evidence type="ECO:0000256" key="4">
    <source>
        <dbReference type="ARBA" id="ARBA00013214"/>
    </source>
</evidence>
<dbReference type="Gene3D" id="3.20.70.20">
    <property type="match status" value="1"/>
</dbReference>
<comment type="subunit">
    <text evidence="17">Homodimer.</text>
</comment>
<evidence type="ECO:0000259" key="19">
    <source>
        <dbReference type="PROSITE" id="PS51554"/>
    </source>
</evidence>
<evidence type="ECO:0000256" key="3">
    <source>
        <dbReference type="ARBA" id="ARBA00008375"/>
    </source>
</evidence>
<dbReference type="Pfam" id="PF01228">
    <property type="entry name" value="Gly_radical"/>
    <property type="match status" value="1"/>
</dbReference>
<dbReference type="GeneID" id="97999778"/>
<evidence type="ECO:0000256" key="6">
    <source>
        <dbReference type="ARBA" id="ARBA00022490"/>
    </source>
</evidence>
<evidence type="ECO:0000256" key="5">
    <source>
        <dbReference type="ARBA" id="ARBA00013897"/>
    </source>
</evidence>
<feature type="active site" description="Cysteine radical intermediate" evidence="14">
    <location>
        <position position="408"/>
    </location>
</feature>
<dbReference type="UniPathway" id="UPA00920">
    <property type="reaction ID" value="UER00891"/>
</dbReference>
<comment type="caution">
    <text evidence="20">The sequence shown here is derived from an EMBL/GenBank/DDBJ whole genome shotgun (WGS) entry which is preliminary data.</text>
</comment>
<evidence type="ECO:0000313" key="20">
    <source>
        <dbReference type="EMBL" id="RGD74206.1"/>
    </source>
</evidence>
<dbReference type="GO" id="GO:0008861">
    <property type="term" value="F:formate C-acetyltransferase activity"/>
    <property type="evidence" value="ECO:0007669"/>
    <property type="project" value="UniProtKB-UniRule"/>
</dbReference>
<evidence type="ECO:0000256" key="1">
    <source>
        <dbReference type="ARBA" id="ARBA00004496"/>
    </source>
</evidence>
<dbReference type="InterPro" id="IPR005949">
    <property type="entry name" value="Form_AcTrfase"/>
</dbReference>
<protein>
    <recommendedName>
        <fullName evidence="5 17">Formate acetyltransferase</fullName>
        <ecNumber evidence="4 17">2.3.1.54</ecNumber>
    </recommendedName>
    <alternativeName>
        <fullName evidence="12 17">Pyruvate formate-lyase</fullName>
    </alternativeName>
</protein>
<dbReference type="SUPFAM" id="SSF51998">
    <property type="entry name" value="PFL-like glycyl radical enzymes"/>
    <property type="match status" value="1"/>
</dbReference>
<keyword evidence="10 17" id="KW-0119">Carbohydrate metabolism</keyword>
<dbReference type="PROSITE" id="PS51554">
    <property type="entry name" value="PFL"/>
    <property type="match status" value="1"/>
</dbReference>
<feature type="modified residue" description="Glycine radical" evidence="15 16">
    <location>
        <position position="718"/>
    </location>
</feature>
<feature type="active site" description="S-acetylcysteine intermediate" evidence="14">
    <location>
        <position position="407"/>
    </location>
</feature>
<dbReference type="Proteomes" id="UP000261212">
    <property type="component" value="Unassembled WGS sequence"/>
</dbReference>
<accession>A0A3E3DYP3</accession>
<evidence type="ECO:0000256" key="17">
    <source>
        <dbReference type="RuleBase" id="RU368075"/>
    </source>
</evidence>
<dbReference type="PROSITE" id="PS00850">
    <property type="entry name" value="GLY_RADICAL_1"/>
    <property type="match status" value="1"/>
</dbReference>
<dbReference type="InterPro" id="IPR004184">
    <property type="entry name" value="PFL_dom"/>
</dbReference>
<feature type="domain" description="Glycine radical" evidence="18">
    <location>
        <begin position="620"/>
        <end position="743"/>
    </location>
</feature>
<evidence type="ECO:0000256" key="9">
    <source>
        <dbReference type="ARBA" id="ARBA00022818"/>
    </source>
</evidence>
<feature type="domain" description="PFL" evidence="19">
    <location>
        <begin position="1"/>
        <end position="613"/>
    </location>
</feature>
<dbReference type="InterPro" id="IPR019777">
    <property type="entry name" value="Form_AcTrfase_GR_CS"/>
</dbReference>
<evidence type="ECO:0000256" key="8">
    <source>
        <dbReference type="ARBA" id="ARBA00022679"/>
    </source>
</evidence>
<dbReference type="PANTHER" id="PTHR30191">
    <property type="entry name" value="FORMATE ACETYLTRANSFERASE"/>
    <property type="match status" value="1"/>
</dbReference>
<evidence type="ECO:0000256" key="7">
    <source>
        <dbReference type="ARBA" id="ARBA00022526"/>
    </source>
</evidence>
<comment type="catalytic activity">
    <reaction evidence="13 17">
        <text>formate + acetyl-CoA = pyruvate + CoA</text>
        <dbReference type="Rhea" id="RHEA:11844"/>
        <dbReference type="ChEBI" id="CHEBI:15361"/>
        <dbReference type="ChEBI" id="CHEBI:15740"/>
        <dbReference type="ChEBI" id="CHEBI:57287"/>
        <dbReference type="ChEBI" id="CHEBI:57288"/>
        <dbReference type="EC" id="2.3.1.54"/>
    </reaction>
</comment>
<dbReference type="AlphaFoldDB" id="A0A3E3DYP3"/>
<dbReference type="PIRSF" id="PIRSF000379">
    <property type="entry name" value="For_Ac_trans_1"/>
    <property type="match status" value="1"/>
</dbReference>
<dbReference type="RefSeq" id="WP_007049348.1">
    <property type="nucleotide sequence ID" value="NZ_CABKNJ010000005.1"/>
</dbReference>
<gene>
    <name evidence="20" type="primary">pflB</name>
    <name evidence="20" type="ORF">DW687_05420</name>
</gene>
<keyword evidence="6 17" id="KW-0963">Cytoplasm</keyword>
<evidence type="ECO:0000313" key="21">
    <source>
        <dbReference type="Proteomes" id="UP000261212"/>
    </source>
</evidence>
<dbReference type="InterPro" id="IPR001150">
    <property type="entry name" value="Gly_radical"/>
</dbReference>
<comment type="pathway">
    <text evidence="2 17">Fermentation; pyruvate fermentation; formate from pyruvate: step 1/1.</text>
</comment>
<dbReference type="EC" id="2.3.1.54" evidence="4 17"/>
<proteinExistence type="inferred from homology"/>
<evidence type="ECO:0000256" key="16">
    <source>
        <dbReference type="PROSITE-ProRule" id="PRU00493"/>
    </source>
</evidence>
<dbReference type="PANTHER" id="PTHR30191:SF0">
    <property type="entry name" value="FORMATE ACETYLTRANSFERASE 1"/>
    <property type="match status" value="1"/>
</dbReference>
<dbReference type="EMBL" id="QUSM01000003">
    <property type="protein sequence ID" value="RGD74206.1"/>
    <property type="molecule type" value="Genomic_DNA"/>
</dbReference>
<organism evidence="20 21">
    <name type="scientific">Anaerofustis stercorihominis</name>
    <dbReference type="NCBI Taxonomy" id="214853"/>
    <lineage>
        <taxon>Bacteria</taxon>
        <taxon>Bacillati</taxon>
        <taxon>Bacillota</taxon>
        <taxon>Clostridia</taxon>
        <taxon>Eubacteriales</taxon>
        <taxon>Eubacteriaceae</taxon>
        <taxon>Anaerofustis</taxon>
    </lineage>
</organism>
<evidence type="ECO:0000256" key="2">
    <source>
        <dbReference type="ARBA" id="ARBA00004809"/>
    </source>
</evidence>
<sequence>MFKQWDGFKEGLWNDNINVDDFIQINYTPYDGDESFLAGPTKRTTECNERVKELLVEERKNGGTLKVDASKIMRINAFDPGYIIEGKDIIVGLQTDEPLKRGICPFGGIRMVKSELKEYGAELPKEIDDMFNYITTHNDGVFKAYSPDIKKARHLGYLTGLPDAYGRGRIIGDYRRCALYGIDRLIEEKKKDHDEVSSRSVMLEENIRVAEEISHEIDALKEIKKMAEKYGYDISKPAKDFKEAVQWTYFAYLAGIKEENGAAMSIGRISTFLDIYAERDLEKGNYTEEQIQEIMDDFILKLRVARHLRTNEYNELFGGDPMWITEGIAGVGEDGRHRVTKNSYRILNTLYNLGAAPEPNLTVLWSKNLPEPFKKFCAQVSIDTDSIQYENDDVMRPHCGDDYSIACCVSAIQMGQQIQFFGARCNLAKILLLSLNGGKEERSGDSMGPQMEPVGDGPIDFDDAWKRYMEYIEYFMGLYVNTMNIIHYMHDKYDFEKSQMAFLDSEVKRLIAFGVAGLSVATDSLSAIKYAKVTPIRDENGLIVDYKTEGDFPKYGNDDDRVDEIAVKITEKVIEELRKHPSYRNAVHTLSILTITSNVMYGKKTGNTPDGRRAGTPFAPGANPMHCRDNTGAIASLNSVSKIKWDTCQDGISNTFSITPDSLGKDKKSRNETLVKLLSGYFNQGAHHLNVNVLNKELLMDAYENPDKYPSLTVRVSGYAVRFNALSKAHQKEVIERTFHESL</sequence>
<name>A0A3E3DYP3_9FIRM</name>
<reference evidence="20 21" key="1">
    <citation type="submission" date="2018-08" db="EMBL/GenBank/DDBJ databases">
        <title>A genome reference for cultivated species of the human gut microbiota.</title>
        <authorList>
            <person name="Zou Y."/>
            <person name="Xue W."/>
            <person name="Luo G."/>
        </authorList>
    </citation>
    <scope>NUCLEOTIDE SEQUENCE [LARGE SCALE GENOMIC DNA]</scope>
    <source>
        <strain evidence="20 21">AM25-6</strain>
    </source>
</reference>
<keyword evidence="11 17" id="KW-0012">Acyltransferase</keyword>
<dbReference type="CDD" id="cd01678">
    <property type="entry name" value="PFL1"/>
    <property type="match status" value="1"/>
</dbReference>
<evidence type="ECO:0000256" key="15">
    <source>
        <dbReference type="PIRSR" id="PIRSR000379-2"/>
    </source>
</evidence>
<evidence type="ECO:0000259" key="18">
    <source>
        <dbReference type="PROSITE" id="PS51149"/>
    </source>
</evidence>
<comment type="similarity">
    <text evidence="3 17">Belongs to the glycyl radical enzyme (GRE) family. PFL subfamily.</text>
</comment>
<keyword evidence="7 17" id="KW-0313">Glucose metabolism</keyword>
<evidence type="ECO:0000256" key="10">
    <source>
        <dbReference type="ARBA" id="ARBA00023277"/>
    </source>
</evidence>
<dbReference type="PROSITE" id="PS51149">
    <property type="entry name" value="GLY_RADICAL_2"/>
    <property type="match status" value="1"/>
</dbReference>
<keyword evidence="8 17" id="KW-0808">Transferase</keyword>
<keyword evidence="9 15" id="KW-0556">Organic radical</keyword>
<dbReference type="Pfam" id="PF02901">
    <property type="entry name" value="PFL-like"/>
    <property type="match status" value="1"/>
</dbReference>
<dbReference type="NCBIfam" id="TIGR01255">
    <property type="entry name" value="pyr_form_ly_1"/>
    <property type="match status" value="1"/>
</dbReference>
<comment type="subcellular location">
    <subcellularLocation>
        <location evidence="1 17">Cytoplasm</location>
    </subcellularLocation>
</comment>
<evidence type="ECO:0000256" key="13">
    <source>
        <dbReference type="ARBA" id="ARBA00049029"/>
    </source>
</evidence>